<reference evidence="16 17" key="1">
    <citation type="submission" date="2024-11" db="EMBL/GenBank/DDBJ databases">
        <title>Chromosome-level genome assembly of the freshwater bivalve Anodonta woodiana.</title>
        <authorList>
            <person name="Chen X."/>
        </authorList>
    </citation>
    <scope>NUCLEOTIDE SEQUENCE [LARGE SCALE GENOMIC DNA]</scope>
    <source>
        <strain evidence="16">MN2024</strain>
        <tissue evidence="16">Gills</tissue>
    </source>
</reference>
<evidence type="ECO:0000259" key="15">
    <source>
        <dbReference type="PROSITE" id="PS50268"/>
    </source>
</evidence>
<dbReference type="Proteomes" id="UP001634394">
    <property type="component" value="Unassembled WGS sequence"/>
</dbReference>
<evidence type="ECO:0000256" key="1">
    <source>
        <dbReference type="ARBA" id="ARBA00004251"/>
    </source>
</evidence>
<dbReference type="Pfam" id="PF08266">
    <property type="entry name" value="Cadherin_2"/>
    <property type="match status" value="1"/>
</dbReference>
<organism evidence="16 17">
    <name type="scientific">Sinanodonta woodiana</name>
    <name type="common">Chinese pond mussel</name>
    <name type="synonym">Anodonta woodiana</name>
    <dbReference type="NCBI Taxonomy" id="1069815"/>
    <lineage>
        <taxon>Eukaryota</taxon>
        <taxon>Metazoa</taxon>
        <taxon>Spiralia</taxon>
        <taxon>Lophotrochozoa</taxon>
        <taxon>Mollusca</taxon>
        <taxon>Bivalvia</taxon>
        <taxon>Autobranchia</taxon>
        <taxon>Heteroconchia</taxon>
        <taxon>Palaeoheterodonta</taxon>
        <taxon>Unionida</taxon>
        <taxon>Unionoidea</taxon>
        <taxon>Unionidae</taxon>
        <taxon>Unioninae</taxon>
        <taxon>Sinanodonta</taxon>
    </lineage>
</organism>
<evidence type="ECO:0000256" key="12">
    <source>
        <dbReference type="SAM" id="MobiDB-lite"/>
    </source>
</evidence>
<dbReference type="FunFam" id="2.60.40.60:FF:000020">
    <property type="entry name" value="Dachsous cadherin-related 1b"/>
    <property type="match status" value="2"/>
</dbReference>
<dbReference type="FunFam" id="2.60.40.60:FF:000002">
    <property type="entry name" value="Protocadherin alpha 2"/>
    <property type="match status" value="1"/>
</dbReference>
<dbReference type="CDD" id="cd11304">
    <property type="entry name" value="Cadherin_repeat"/>
    <property type="match status" value="7"/>
</dbReference>
<dbReference type="Gene3D" id="2.60.40.60">
    <property type="entry name" value="Cadherins"/>
    <property type="match status" value="7"/>
</dbReference>
<keyword evidence="6 11" id="KW-0106">Calcium</keyword>
<feature type="domain" description="Cadherin" evidence="15">
    <location>
        <begin position="463"/>
        <end position="565"/>
    </location>
</feature>
<dbReference type="AlphaFoldDB" id="A0ABD3X312"/>
<keyword evidence="3 13" id="KW-0812">Transmembrane</keyword>
<dbReference type="Pfam" id="PF00028">
    <property type="entry name" value="Cadherin"/>
    <property type="match status" value="5"/>
</dbReference>
<comment type="caution">
    <text evidence="16">The sequence shown here is derived from an EMBL/GenBank/DDBJ whole genome shotgun (WGS) entry which is preliminary data.</text>
</comment>
<evidence type="ECO:0000256" key="4">
    <source>
        <dbReference type="ARBA" id="ARBA00022729"/>
    </source>
</evidence>
<feature type="domain" description="Cadherin" evidence="15">
    <location>
        <begin position="246"/>
        <end position="353"/>
    </location>
</feature>
<comment type="subcellular location">
    <subcellularLocation>
        <location evidence="1">Cell membrane</location>
        <topology evidence="1">Single-pass type I membrane protein</topology>
    </subcellularLocation>
</comment>
<feature type="region of interest" description="Disordered" evidence="12">
    <location>
        <begin position="899"/>
        <end position="920"/>
    </location>
</feature>
<evidence type="ECO:0000256" key="13">
    <source>
        <dbReference type="SAM" id="Phobius"/>
    </source>
</evidence>
<evidence type="ECO:0000256" key="2">
    <source>
        <dbReference type="ARBA" id="ARBA00022475"/>
    </source>
</evidence>
<evidence type="ECO:0000256" key="11">
    <source>
        <dbReference type="PROSITE-ProRule" id="PRU00043"/>
    </source>
</evidence>
<accession>A0ABD3X312</accession>
<evidence type="ECO:0000256" key="6">
    <source>
        <dbReference type="ARBA" id="ARBA00022837"/>
    </source>
</evidence>
<evidence type="ECO:0000313" key="17">
    <source>
        <dbReference type="Proteomes" id="UP001634394"/>
    </source>
</evidence>
<dbReference type="EMBL" id="JBJQND010000004">
    <property type="protein sequence ID" value="KAL3880614.1"/>
    <property type="molecule type" value="Genomic_DNA"/>
</dbReference>
<dbReference type="InterPro" id="IPR002126">
    <property type="entry name" value="Cadherin-like_dom"/>
</dbReference>
<name>A0ABD3X312_SINWO</name>
<feature type="signal peptide" evidence="14">
    <location>
        <begin position="1"/>
        <end position="19"/>
    </location>
</feature>
<dbReference type="GO" id="GO:0005509">
    <property type="term" value="F:calcium ion binding"/>
    <property type="evidence" value="ECO:0007669"/>
    <property type="project" value="UniProtKB-UniRule"/>
</dbReference>
<dbReference type="PRINTS" id="PR00205">
    <property type="entry name" value="CADHERIN"/>
</dbReference>
<sequence>MEDWLRVMVFLTVYSICMGEDVVYRIPEEEPNNTYIGNVANDSHTNSVISETDFNNMRFNILTQGKEYAKYFHIDDQTSALFTQARLDREQLCPFLTVCILALEVVVQSSSGNFFRSLKVQVYLEDINDHSPTFTKKSLSMSISEDAVVGIQYNIEGAIDLDNSEKFSLHAYELLPIDLPFSIQLVTNLDGSSLVRLRLKQPLDREKEDLYNMVLIAKDNGDPPLTGSLIIHVTVTDVNDNSPQFTAATYNVSVNENVQNGSVILTVVATDLDEGVNGLVHYRLSPHQANEIFQLFAIDEETGEMKVIGELVYTYRKVYTIIVEAFDVGDHSLANQTLIYVSVKDSGNNPPEIHVNTFTNSDVAFVSELAKLGTVVAHIYVVDHDLGKEGEVICDTDSDSFKMEPLLEKYEYTVIMALLLDYERQTMTNVTVKCQDNGEPPLTSSVSFAVEILDENDNTPRFTKPLYETSIYENNKVGESIVRVKAEDIDSGTNADILYRLSSNGSEYVYIEMSGMIRAKKSLDREGTSLLDFLVYAVDGGSPQLTGSATVRIHILDKNDEKPVFDRTSYQFSISENRPSETVVGTLSASDSDTGLNTTISFMIYSFYSQNVPFVVSSDGVIKTNAQLDRELIDKYEFDVIAMDQVFPTLNSSVHVKVIVLDENDNPPKISFPSPRNNTVRVSLMTTPWTAISRIQASDDDEALNENSRLKYEITNNTHLFQINLDSGDIQVTDFITDQEYDSDIFKIQIVVSDHGIPEALSSTALLNIQLYPENVTQAVTYDDEKANLHFIIAVTVGVITVVLSGSIVSLICVFRKLGKKKQQQQLHCSDAEEKNVFDDSMAVYSLPSDNGIEEERKRKVVSFLLEDDVFSGEDDAQHKDNNTENKSFEPIISLSFSKPVGESSSEHNPGTKDSSRGISERVNHVNSFRSCSSPRLAKRVNSPTFRQEIIPFSFKKALNTRGYVFEEARTPLKLVLAHSDSGIHSDGSSQESDPQGYISKDVVV</sequence>
<keyword evidence="10" id="KW-0325">Glycoprotein</keyword>
<feature type="domain" description="Cadherin" evidence="15">
    <location>
        <begin position="26"/>
        <end position="134"/>
    </location>
</feature>
<feature type="domain" description="Cadherin" evidence="15">
    <location>
        <begin position="366"/>
        <end position="462"/>
    </location>
</feature>
<feature type="domain" description="Cadherin" evidence="15">
    <location>
        <begin position="566"/>
        <end position="670"/>
    </location>
</feature>
<dbReference type="PROSITE" id="PS00232">
    <property type="entry name" value="CADHERIN_1"/>
    <property type="match status" value="3"/>
</dbReference>
<keyword evidence="2" id="KW-1003">Cell membrane</keyword>
<evidence type="ECO:0000256" key="14">
    <source>
        <dbReference type="SAM" id="SignalP"/>
    </source>
</evidence>
<evidence type="ECO:0000256" key="3">
    <source>
        <dbReference type="ARBA" id="ARBA00022692"/>
    </source>
</evidence>
<dbReference type="PANTHER" id="PTHR24028">
    <property type="entry name" value="CADHERIN-87A"/>
    <property type="match status" value="1"/>
</dbReference>
<keyword evidence="8 13" id="KW-1133">Transmembrane helix</keyword>
<evidence type="ECO:0000256" key="7">
    <source>
        <dbReference type="ARBA" id="ARBA00022889"/>
    </source>
</evidence>
<keyword evidence="4 14" id="KW-0732">Signal</keyword>
<dbReference type="SMART" id="SM00112">
    <property type="entry name" value="CA"/>
    <property type="match status" value="7"/>
</dbReference>
<keyword evidence="9 13" id="KW-0472">Membrane</keyword>
<feature type="transmembrane region" description="Helical" evidence="13">
    <location>
        <begin position="791"/>
        <end position="815"/>
    </location>
</feature>
<dbReference type="InterPro" id="IPR015919">
    <property type="entry name" value="Cadherin-like_sf"/>
</dbReference>
<keyword evidence="17" id="KW-1185">Reference proteome</keyword>
<dbReference type="InterPro" id="IPR020894">
    <property type="entry name" value="Cadherin_CS"/>
</dbReference>
<feature type="compositionally biased region" description="Basic and acidic residues" evidence="12">
    <location>
        <begin position="910"/>
        <end position="920"/>
    </location>
</feature>
<evidence type="ECO:0000313" key="16">
    <source>
        <dbReference type="EMBL" id="KAL3880614.1"/>
    </source>
</evidence>
<dbReference type="GO" id="GO:0007155">
    <property type="term" value="P:cell adhesion"/>
    <property type="evidence" value="ECO:0007669"/>
    <property type="project" value="UniProtKB-KW"/>
</dbReference>
<feature type="region of interest" description="Disordered" evidence="12">
    <location>
        <begin position="982"/>
        <end position="1005"/>
    </location>
</feature>
<protein>
    <recommendedName>
        <fullName evidence="15">Cadherin domain-containing protein</fullName>
    </recommendedName>
</protein>
<dbReference type="GO" id="GO:0005886">
    <property type="term" value="C:plasma membrane"/>
    <property type="evidence" value="ECO:0007669"/>
    <property type="project" value="UniProtKB-SubCell"/>
</dbReference>
<evidence type="ECO:0000256" key="8">
    <source>
        <dbReference type="ARBA" id="ARBA00022989"/>
    </source>
</evidence>
<feature type="chain" id="PRO_5044766712" description="Cadherin domain-containing protein" evidence="14">
    <location>
        <begin position="20"/>
        <end position="1005"/>
    </location>
</feature>
<dbReference type="PROSITE" id="PS50268">
    <property type="entry name" value="CADHERIN_2"/>
    <property type="match status" value="7"/>
</dbReference>
<dbReference type="FunFam" id="2.60.40.60:FF:000007">
    <property type="entry name" value="Protocadherin alpha 2"/>
    <property type="match status" value="1"/>
</dbReference>
<proteinExistence type="predicted"/>
<evidence type="ECO:0000256" key="10">
    <source>
        <dbReference type="ARBA" id="ARBA00023180"/>
    </source>
</evidence>
<evidence type="ECO:0000256" key="5">
    <source>
        <dbReference type="ARBA" id="ARBA00022737"/>
    </source>
</evidence>
<keyword evidence="7" id="KW-0130">Cell adhesion</keyword>
<dbReference type="PANTHER" id="PTHR24028:SF146">
    <property type="entry name" value="CADHERIN 96CB, ISOFORM D-RELATED"/>
    <property type="match status" value="1"/>
</dbReference>
<keyword evidence="5" id="KW-0677">Repeat</keyword>
<feature type="domain" description="Cadherin" evidence="15">
    <location>
        <begin position="135"/>
        <end position="245"/>
    </location>
</feature>
<evidence type="ECO:0000256" key="9">
    <source>
        <dbReference type="ARBA" id="ARBA00023136"/>
    </source>
</evidence>
<dbReference type="SUPFAM" id="SSF49313">
    <property type="entry name" value="Cadherin-like"/>
    <property type="match status" value="7"/>
</dbReference>
<gene>
    <name evidence="16" type="ORF">ACJMK2_032841</name>
</gene>
<dbReference type="InterPro" id="IPR050174">
    <property type="entry name" value="Protocadherin/Cadherin-CA"/>
</dbReference>
<feature type="domain" description="Cadherin" evidence="15">
    <location>
        <begin position="674"/>
        <end position="782"/>
    </location>
</feature>
<dbReference type="InterPro" id="IPR013164">
    <property type="entry name" value="Cadherin_N"/>
</dbReference>